<dbReference type="EMBL" id="CP138858">
    <property type="protein sequence ID" value="WPJ98097.1"/>
    <property type="molecule type" value="Genomic_DNA"/>
</dbReference>
<gene>
    <name evidence="2" type="ORF">SH580_10340</name>
</gene>
<evidence type="ECO:0000313" key="3">
    <source>
        <dbReference type="Proteomes" id="UP001324993"/>
    </source>
</evidence>
<feature type="domain" description="DUF2726" evidence="1">
    <location>
        <begin position="55"/>
        <end position="176"/>
    </location>
</feature>
<sequence>MDLLIYAIIGLFAVLFFGLGLARSLMSKPGTKNQASSKAKLDTNQETKLPYQACKSLLTPNEHAFFKVLQPLVEPHWHLFAKVRMEDIIEVPKELEYREKQSLRGRIKSRHIDFVICDPTTLKVLTCIELDDKSHQKKKSKEADQYNDRAMRDAGVSLLRVPARMSYSEEYLKSYLFEEEAPSESAYAPIATAMH</sequence>
<organism evidence="2 3">
    <name type="scientific">Coraliomargarita algicola</name>
    <dbReference type="NCBI Taxonomy" id="3092156"/>
    <lineage>
        <taxon>Bacteria</taxon>
        <taxon>Pseudomonadati</taxon>
        <taxon>Verrucomicrobiota</taxon>
        <taxon>Opitutia</taxon>
        <taxon>Puniceicoccales</taxon>
        <taxon>Coraliomargaritaceae</taxon>
        <taxon>Coraliomargarita</taxon>
    </lineage>
</organism>
<protein>
    <submittedName>
        <fullName evidence="2">DUF2726 domain-containing protein</fullName>
    </submittedName>
</protein>
<dbReference type="RefSeq" id="WP_319834902.1">
    <property type="nucleotide sequence ID" value="NZ_CP138858.1"/>
</dbReference>
<accession>A0ABZ0RRI2</accession>
<proteinExistence type="predicted"/>
<dbReference type="Pfam" id="PF10881">
    <property type="entry name" value="DUF2726"/>
    <property type="match status" value="1"/>
</dbReference>
<dbReference type="Proteomes" id="UP001324993">
    <property type="component" value="Chromosome"/>
</dbReference>
<name>A0ABZ0RRI2_9BACT</name>
<reference evidence="2 3" key="1">
    <citation type="submission" date="2023-11" db="EMBL/GenBank/DDBJ databases">
        <title>Coraliomargarita sp. nov., isolated from marine algae.</title>
        <authorList>
            <person name="Lee J.K."/>
            <person name="Baek J.H."/>
            <person name="Kim J.M."/>
            <person name="Choi D.G."/>
            <person name="Jeon C.O."/>
        </authorList>
    </citation>
    <scope>NUCLEOTIDE SEQUENCE [LARGE SCALE GENOMIC DNA]</scope>
    <source>
        <strain evidence="2 3">J2-16</strain>
    </source>
</reference>
<dbReference type="InterPro" id="IPR024402">
    <property type="entry name" value="DUF2726"/>
</dbReference>
<evidence type="ECO:0000259" key="1">
    <source>
        <dbReference type="Pfam" id="PF10881"/>
    </source>
</evidence>
<evidence type="ECO:0000313" key="2">
    <source>
        <dbReference type="EMBL" id="WPJ98097.1"/>
    </source>
</evidence>
<keyword evidence="3" id="KW-1185">Reference proteome</keyword>